<dbReference type="InterPro" id="IPR035441">
    <property type="entry name" value="TFIIS/LEDGF_dom_sf"/>
</dbReference>
<feature type="compositionally biased region" description="Low complexity" evidence="2">
    <location>
        <begin position="750"/>
        <end position="760"/>
    </location>
</feature>
<evidence type="ECO:0000256" key="1">
    <source>
        <dbReference type="PROSITE-ProRule" id="PRU00649"/>
    </source>
</evidence>
<dbReference type="InterPro" id="IPR017923">
    <property type="entry name" value="TFIIS_N"/>
</dbReference>
<reference evidence="4 5" key="1">
    <citation type="submission" date="2024-03" db="EMBL/GenBank/DDBJ databases">
        <title>WGS assembly of Saponaria officinalis var. Norfolk2.</title>
        <authorList>
            <person name="Jenkins J."/>
            <person name="Shu S."/>
            <person name="Grimwood J."/>
            <person name="Barry K."/>
            <person name="Goodstein D."/>
            <person name="Schmutz J."/>
            <person name="Leebens-Mack J."/>
            <person name="Osbourn A."/>
        </authorList>
    </citation>
    <scope>NUCLEOTIDE SEQUENCE [LARGE SCALE GENOMIC DNA]</scope>
    <source>
        <strain evidence="5">cv. Norfolk2</strain>
        <strain evidence="4">JIC</strain>
        <tissue evidence="4">Leaf</tissue>
    </source>
</reference>
<feature type="compositionally biased region" description="Polar residues" evidence="2">
    <location>
        <begin position="954"/>
        <end position="963"/>
    </location>
</feature>
<comment type="subcellular location">
    <subcellularLocation>
        <location evidence="1">Nucleus</location>
    </subcellularLocation>
</comment>
<evidence type="ECO:0000256" key="2">
    <source>
        <dbReference type="SAM" id="MobiDB-lite"/>
    </source>
</evidence>
<feature type="region of interest" description="Disordered" evidence="2">
    <location>
        <begin position="392"/>
        <end position="417"/>
    </location>
</feature>
<dbReference type="SUPFAM" id="SSF47676">
    <property type="entry name" value="Conserved domain common to transcription factors TFIIS, elongin A, CRSP70"/>
    <property type="match status" value="1"/>
</dbReference>
<feature type="region of interest" description="Disordered" evidence="2">
    <location>
        <begin position="466"/>
        <end position="503"/>
    </location>
</feature>
<feature type="region of interest" description="Disordered" evidence="2">
    <location>
        <begin position="719"/>
        <end position="768"/>
    </location>
</feature>
<dbReference type="Proteomes" id="UP001443914">
    <property type="component" value="Unassembled WGS sequence"/>
</dbReference>
<keyword evidence="5" id="KW-1185">Reference proteome</keyword>
<proteinExistence type="predicted"/>
<comment type="caution">
    <text evidence="4">The sequence shown here is derived from an EMBL/GenBank/DDBJ whole genome shotgun (WGS) entry which is preliminary data.</text>
</comment>
<dbReference type="EMBL" id="JBDFQZ010000003">
    <property type="protein sequence ID" value="KAK9740015.1"/>
    <property type="molecule type" value="Genomic_DNA"/>
</dbReference>
<evidence type="ECO:0000313" key="4">
    <source>
        <dbReference type="EMBL" id="KAK9740014.1"/>
    </source>
</evidence>
<accession>A0AAW1M2M7</accession>
<feature type="compositionally biased region" description="Basic and acidic residues" evidence="2">
    <location>
        <begin position="392"/>
        <end position="402"/>
    </location>
</feature>
<feature type="domain" description="TFIIS N-terminal" evidence="3">
    <location>
        <begin position="72"/>
        <end position="153"/>
    </location>
</feature>
<feature type="region of interest" description="Disordered" evidence="2">
    <location>
        <begin position="954"/>
        <end position="989"/>
    </location>
</feature>
<dbReference type="GO" id="GO:0005634">
    <property type="term" value="C:nucleus"/>
    <property type="evidence" value="ECO:0007669"/>
    <property type="project" value="UniProtKB-SubCell"/>
</dbReference>
<feature type="compositionally biased region" description="Basic residues" evidence="2">
    <location>
        <begin position="404"/>
        <end position="417"/>
    </location>
</feature>
<feature type="compositionally biased region" description="Basic and acidic residues" evidence="2">
    <location>
        <begin position="340"/>
        <end position="371"/>
    </location>
</feature>
<dbReference type="AlphaFoldDB" id="A0AAW1M2M7"/>
<feature type="compositionally biased region" description="Low complexity" evidence="2">
    <location>
        <begin position="637"/>
        <end position="648"/>
    </location>
</feature>
<dbReference type="PROSITE" id="PS51319">
    <property type="entry name" value="TFIIS_N"/>
    <property type="match status" value="1"/>
</dbReference>
<gene>
    <name evidence="4" type="ORF">RND81_03G004600</name>
</gene>
<keyword evidence="1" id="KW-0539">Nucleus</keyword>
<feature type="compositionally biased region" description="Low complexity" evidence="2">
    <location>
        <begin position="466"/>
        <end position="480"/>
    </location>
</feature>
<dbReference type="Gene3D" id="1.20.930.10">
    <property type="entry name" value="Conserved domain common to transcription factors TFIIS, elongin A, CRSP70"/>
    <property type="match status" value="1"/>
</dbReference>
<dbReference type="EMBL" id="JBDFQZ010000003">
    <property type="protein sequence ID" value="KAK9740014.1"/>
    <property type="molecule type" value="Genomic_DNA"/>
</dbReference>
<name>A0AAW1M2M7_SAPOF</name>
<organism evidence="4 5">
    <name type="scientific">Saponaria officinalis</name>
    <name type="common">Common soapwort</name>
    <name type="synonym">Lychnis saponaria</name>
    <dbReference type="NCBI Taxonomy" id="3572"/>
    <lineage>
        <taxon>Eukaryota</taxon>
        <taxon>Viridiplantae</taxon>
        <taxon>Streptophyta</taxon>
        <taxon>Embryophyta</taxon>
        <taxon>Tracheophyta</taxon>
        <taxon>Spermatophyta</taxon>
        <taxon>Magnoliopsida</taxon>
        <taxon>eudicotyledons</taxon>
        <taxon>Gunneridae</taxon>
        <taxon>Pentapetalae</taxon>
        <taxon>Caryophyllales</taxon>
        <taxon>Caryophyllaceae</taxon>
        <taxon>Caryophylleae</taxon>
        <taxon>Saponaria</taxon>
    </lineage>
</organism>
<evidence type="ECO:0000259" key="3">
    <source>
        <dbReference type="PROSITE" id="PS51319"/>
    </source>
</evidence>
<dbReference type="Pfam" id="PF08711">
    <property type="entry name" value="Med26"/>
    <property type="match status" value="1"/>
</dbReference>
<sequence>MTLEDFFTLTEMKDGLTAPARVLELVSVMKEKDGVVKNIGDTTRQWAAVASTIAATESKECIDLFIQLDGLWYIDKWLKDAQSFANEDSTCSVEEAISALLQAVEKLQMDDEKLVSSGIYVTVKGLLRYKSPKVQDKARALFNTWKLKNIDIKSMDVENAEASDDPKKISEHPESQVIADDASIARIPVDQKSNATGGENIKSTDDQESSHTTFCDADIKDKRPDSVASPVKLDSVVKDLSVKEEVLRTSDGNSDSQILASPNQDTCDVRSEKCELVGEVTRDGDKLGNLSDDVDIVEASSSRVLSGTDITAVEEAITHPDASTYERCDRVLGKCSSFDDTNRPIDESTNESRLEDVDKDDGRSLERKGSDKGIGSILVETKDQEIAESRLEEVGKSDEANKQQKSKKKRFGRRHKFERLTKSSKNSDLIQQTANMDIEDGTFDALEVARLVANEVEREVVNYEEQSVSSSSYASSEEISTGGISQPDSPKSIIGEQDLETNSPVNECLTMENVPLRASEKHLISSATMEKNPENHLQDMESSQLTVAAKDPGITKQNSFLEFDLNQEFSSEDIDHNNQVDAFSNPVSVVSASKAVVAPALPAGPLKFEGSLGWKGSAATSAFRPASPRRTFDSNRAALSGGATSSGSRQRQDYLNIDLNVAGGDLKAVNHMSGKEKQILPLAECSFELSSKQSGRLTFDLNQIEEDGNPPAASQWMLGGNFFGSQKSRRSPSPASSSSCVQPLTRNFDLNDNPSNGNDPSDIHPFLWGSSSNRKANPFVANQESDSAVSILGTKVQKSSFPTQTPLHFPNGRAGEPSIDINLFRGPLMGSGPSVPYPQSSYGYNGLAMGPSVSFPSAPPIYGSATPVPYVFDTRGHPFAPHIVGATSAVPPSSYSQPSLLMNMVGPTHAPNFGSQFYPNADLNSGYRVDSGNNRDPAFFQQLFAPDQFRNSFIPLSSGSTPNGGKRKEPESGWELFPNNYKHHQPPHL</sequence>
<dbReference type="PANTHER" id="PTHR47292">
    <property type="entry name" value="TRANSCRIPTION ELONGATION FACTOR (TFIIS) FAMILY PROTEIN-RELATED"/>
    <property type="match status" value="1"/>
</dbReference>
<evidence type="ECO:0000313" key="5">
    <source>
        <dbReference type="Proteomes" id="UP001443914"/>
    </source>
</evidence>
<feature type="region of interest" description="Disordered" evidence="2">
    <location>
        <begin position="625"/>
        <end position="649"/>
    </location>
</feature>
<protein>
    <recommendedName>
        <fullName evidence="3">TFIIS N-terminal domain-containing protein</fullName>
    </recommendedName>
</protein>
<feature type="region of interest" description="Disordered" evidence="2">
    <location>
        <begin position="339"/>
        <end position="374"/>
    </location>
</feature>
<feature type="region of interest" description="Disordered" evidence="2">
    <location>
        <begin position="191"/>
        <end position="212"/>
    </location>
</feature>
<dbReference type="PANTHER" id="PTHR47292:SF1">
    <property type="entry name" value="TRANSCRIPTION ELONGATION FACTOR (TFIIS) FAMILY PROTEIN"/>
    <property type="match status" value="1"/>
</dbReference>